<accession>A0A2A4T8C3</accession>
<dbReference type="Proteomes" id="UP000218113">
    <property type="component" value="Unassembled WGS sequence"/>
</dbReference>
<keyword evidence="2" id="KW-0732">Signal</keyword>
<feature type="transmembrane region" description="Helical" evidence="1">
    <location>
        <begin position="46"/>
        <end position="67"/>
    </location>
</feature>
<keyword evidence="1" id="KW-0472">Membrane</keyword>
<gene>
    <name evidence="3" type="ORF">COB67_02985</name>
</gene>
<evidence type="ECO:0000256" key="2">
    <source>
        <dbReference type="SAM" id="SignalP"/>
    </source>
</evidence>
<protein>
    <submittedName>
        <fullName evidence="3">Uncharacterized protein</fullName>
    </submittedName>
</protein>
<dbReference type="AlphaFoldDB" id="A0A2A4T8C3"/>
<evidence type="ECO:0000313" key="3">
    <source>
        <dbReference type="EMBL" id="PCI29890.1"/>
    </source>
</evidence>
<keyword evidence="1" id="KW-0812">Transmembrane</keyword>
<feature type="transmembrane region" description="Helical" evidence="1">
    <location>
        <begin position="87"/>
        <end position="111"/>
    </location>
</feature>
<reference evidence="4" key="1">
    <citation type="submission" date="2017-08" db="EMBL/GenBank/DDBJ databases">
        <title>A dynamic microbial community with high functional redundancy inhabits the cold, oxic subseafloor aquifer.</title>
        <authorList>
            <person name="Tully B.J."/>
            <person name="Wheat C.G."/>
            <person name="Glazer B.T."/>
            <person name="Huber J.A."/>
        </authorList>
    </citation>
    <scope>NUCLEOTIDE SEQUENCE [LARGE SCALE GENOMIC DNA]</scope>
</reference>
<name>A0A2A4T8C3_9DELT</name>
<feature type="chain" id="PRO_5013082421" evidence="2">
    <location>
        <begin position="28"/>
        <end position="153"/>
    </location>
</feature>
<organism evidence="3 4">
    <name type="scientific">SAR324 cluster bacterium</name>
    <dbReference type="NCBI Taxonomy" id="2024889"/>
    <lineage>
        <taxon>Bacteria</taxon>
        <taxon>Deltaproteobacteria</taxon>
        <taxon>SAR324 cluster</taxon>
    </lineage>
</organism>
<evidence type="ECO:0000256" key="1">
    <source>
        <dbReference type="SAM" id="Phobius"/>
    </source>
</evidence>
<comment type="caution">
    <text evidence="3">The sequence shown here is derived from an EMBL/GenBank/DDBJ whole genome shotgun (WGS) entry which is preliminary data.</text>
</comment>
<sequence>MVLQIHRYLICSLILLFLWIQLPAAFAQEAAPELNVPRGKAPMESIFHNVLWGSLAGGVVYSGLLLVDDSKTREERQKAANLTTQFVIGATVGGLIGLGAGVYFSLFGITFEEGIVSFVPPSESDYHGQQRRSYGNSPQTAYNQPVFSLQVQF</sequence>
<dbReference type="EMBL" id="NVSR01000009">
    <property type="protein sequence ID" value="PCI29890.1"/>
    <property type="molecule type" value="Genomic_DNA"/>
</dbReference>
<keyword evidence="1" id="KW-1133">Transmembrane helix</keyword>
<proteinExistence type="predicted"/>
<evidence type="ECO:0000313" key="4">
    <source>
        <dbReference type="Proteomes" id="UP000218113"/>
    </source>
</evidence>
<feature type="signal peptide" evidence="2">
    <location>
        <begin position="1"/>
        <end position="27"/>
    </location>
</feature>